<dbReference type="PANTHER" id="PTHR46733:SF4">
    <property type="entry name" value="HEAT SHOCK PROTEIN 21, CHLOROPLASTIC"/>
    <property type="match status" value="1"/>
</dbReference>
<evidence type="ECO:0000313" key="3">
    <source>
        <dbReference type="EMBL" id="OIQ83588.1"/>
    </source>
</evidence>
<dbReference type="CDD" id="cd06464">
    <property type="entry name" value="ACD_sHsps-like"/>
    <property type="match status" value="1"/>
</dbReference>
<dbReference type="GO" id="GO:0009408">
    <property type="term" value="P:response to heat"/>
    <property type="evidence" value="ECO:0007669"/>
    <property type="project" value="InterPro"/>
</dbReference>
<gene>
    <name evidence="3" type="primary">hspX_1</name>
    <name evidence="3" type="ORF">GALL_346000</name>
</gene>
<dbReference type="PROSITE" id="PS01031">
    <property type="entry name" value="SHSP"/>
    <property type="match status" value="1"/>
</dbReference>
<dbReference type="SUPFAM" id="SSF49764">
    <property type="entry name" value="HSP20-like chaperones"/>
    <property type="match status" value="1"/>
</dbReference>
<dbReference type="Pfam" id="PF00011">
    <property type="entry name" value="HSP20"/>
    <property type="match status" value="1"/>
</dbReference>
<name>A0A1J5QUS1_9ZZZZ</name>
<comment type="caution">
    <text evidence="3">The sequence shown here is derived from an EMBL/GenBank/DDBJ whole genome shotgun (WGS) entry which is preliminary data.</text>
</comment>
<dbReference type="InterPro" id="IPR044587">
    <property type="entry name" value="HSP21-like"/>
</dbReference>
<keyword evidence="1" id="KW-0346">Stress response</keyword>
<organism evidence="3">
    <name type="scientific">mine drainage metagenome</name>
    <dbReference type="NCBI Taxonomy" id="410659"/>
    <lineage>
        <taxon>unclassified sequences</taxon>
        <taxon>metagenomes</taxon>
        <taxon>ecological metagenomes</taxon>
    </lineage>
</organism>
<accession>A0A1J5QUS1</accession>
<dbReference type="EMBL" id="MLJW01000689">
    <property type="protein sequence ID" value="OIQ83588.1"/>
    <property type="molecule type" value="Genomic_DNA"/>
</dbReference>
<feature type="domain" description="SHSP" evidence="2">
    <location>
        <begin position="54"/>
        <end position="163"/>
    </location>
</feature>
<dbReference type="InterPro" id="IPR008978">
    <property type="entry name" value="HSP20-like_chaperone"/>
</dbReference>
<dbReference type="PANTHER" id="PTHR46733">
    <property type="entry name" value="26.5 KDA HEAT SHOCK PROTEIN, MITOCHONDRIAL"/>
    <property type="match status" value="1"/>
</dbReference>
<dbReference type="Gene3D" id="2.60.40.790">
    <property type="match status" value="1"/>
</dbReference>
<proteinExistence type="predicted"/>
<dbReference type="InterPro" id="IPR002068">
    <property type="entry name" value="A-crystallin/Hsp20_dom"/>
</dbReference>
<sequence>MTMNVKSLMPWNRGKLPGALFEDGSPFLTLHREMNRLFDDMLHGVDRDLPSTRLGWGTAMPRLDLHDGETEVSLTAELPGLEAKDVQITLRDGVLTLKGEKKAETTQPHYSERWFGQFQRSVALGPDVDADKVTATFKDGVLTVTAAKKPGAADAEKQIPITS</sequence>
<evidence type="ECO:0000256" key="1">
    <source>
        <dbReference type="ARBA" id="ARBA00023016"/>
    </source>
</evidence>
<dbReference type="AlphaFoldDB" id="A0A1J5QUS1"/>
<protein>
    <submittedName>
        <fullName evidence="3">Alpha-crystallin</fullName>
    </submittedName>
</protein>
<evidence type="ECO:0000259" key="2">
    <source>
        <dbReference type="PROSITE" id="PS01031"/>
    </source>
</evidence>
<reference evidence="3" key="1">
    <citation type="submission" date="2016-10" db="EMBL/GenBank/DDBJ databases">
        <title>Sequence of Gallionella enrichment culture.</title>
        <authorList>
            <person name="Poehlein A."/>
            <person name="Muehling M."/>
            <person name="Daniel R."/>
        </authorList>
    </citation>
    <scope>NUCLEOTIDE SEQUENCE</scope>
</reference>